<dbReference type="EMBL" id="LUCM01006214">
    <property type="protein sequence ID" value="KAA0191624.1"/>
    <property type="molecule type" value="Genomic_DNA"/>
</dbReference>
<evidence type="ECO:0000256" key="1">
    <source>
        <dbReference type="SAM" id="MobiDB-lite"/>
    </source>
</evidence>
<feature type="region of interest" description="Disordered" evidence="1">
    <location>
        <begin position="506"/>
        <end position="535"/>
    </location>
</feature>
<reference evidence="2" key="1">
    <citation type="submission" date="2019-05" db="EMBL/GenBank/DDBJ databases">
        <title>Annotation for the trematode Fasciolopsis buski.</title>
        <authorList>
            <person name="Choi Y.-J."/>
        </authorList>
    </citation>
    <scope>NUCLEOTIDE SEQUENCE</scope>
    <source>
        <strain evidence="2">HT</strain>
        <tissue evidence="2">Whole worm</tissue>
    </source>
</reference>
<dbReference type="InterPro" id="IPR043155">
    <property type="entry name" value="VPS33_dom3b"/>
</dbReference>
<comment type="caution">
    <text evidence="2">The sequence shown here is derived from an EMBL/GenBank/DDBJ whole genome shotgun (WGS) entry which is preliminary data.</text>
</comment>
<dbReference type="Gene3D" id="1.25.40.850">
    <property type="match status" value="1"/>
</dbReference>
<keyword evidence="3" id="KW-1185">Reference proteome</keyword>
<sequence>NVEDGELHEKFHKPQEVNVLNSRKRTVNLIEEKRLNGSPALSSYLRLTILVHQENKYVRLPARIKESIWNQRAVTELSLGWISLDSDLASLNLPALYADYFLYGDYTWPHFMGTQLGELLQLACDSELAPLGCRVFLQNKLCNPYDCFCCTNNHEFSFYPYQDCRDVHVAHICTLLNQWRTSLQEKKLGLETELANRSAASSYGPHGSIHELKKLSSHVGPLLAQRRELTLLLLALEKVMDALTRRERVEDIRAAQTLLLRSGSGGSLALAHSQSFESAEDPGSQGSGASQSSENKHSTAGGSCGTVADDLTSVPLRLVLEWLSTYRGDRLIDGIRLASLASVTHDGIADDTYNTLHRAILHAAGQTAFPMLLALRELKLFAPRSTYLANCSAQWDSKHPPLWENGQGSPSTTITAGEPVTSASTRLGSSNPSHSASKFALSSAVARLGLTTKRKSLYNHSGQTNRRVDQPPISPTYVYSGQHCPVVVRLAESIWATSLMPLPSVPPNSPSSVSLSVHTGPEHSNDLGKSSSLSGDSELLTRPQLIAALKLLGMSEQGIGTVISFCLQSMIRANV</sequence>
<accession>A0A8E0VJF9</accession>
<feature type="compositionally biased region" description="Low complexity" evidence="1">
    <location>
        <begin position="283"/>
        <end position="293"/>
    </location>
</feature>
<dbReference type="SUPFAM" id="SSF56815">
    <property type="entry name" value="Sec1/munc18-like (SM) proteins"/>
    <property type="match status" value="1"/>
</dbReference>
<evidence type="ECO:0000313" key="3">
    <source>
        <dbReference type="Proteomes" id="UP000728185"/>
    </source>
</evidence>
<proteinExistence type="predicted"/>
<organism evidence="2 3">
    <name type="scientific">Fasciolopsis buskii</name>
    <dbReference type="NCBI Taxonomy" id="27845"/>
    <lineage>
        <taxon>Eukaryota</taxon>
        <taxon>Metazoa</taxon>
        <taxon>Spiralia</taxon>
        <taxon>Lophotrochozoa</taxon>
        <taxon>Platyhelminthes</taxon>
        <taxon>Trematoda</taxon>
        <taxon>Digenea</taxon>
        <taxon>Plagiorchiida</taxon>
        <taxon>Echinostomata</taxon>
        <taxon>Echinostomatoidea</taxon>
        <taxon>Fasciolidae</taxon>
        <taxon>Fasciolopsis</taxon>
    </lineage>
</organism>
<feature type="non-terminal residue" evidence="2">
    <location>
        <position position="1"/>
    </location>
</feature>
<evidence type="ECO:0000313" key="2">
    <source>
        <dbReference type="EMBL" id="KAA0191624.1"/>
    </source>
</evidence>
<gene>
    <name evidence="2" type="ORF">FBUS_09602</name>
</gene>
<dbReference type="AlphaFoldDB" id="A0A8E0VJF9"/>
<dbReference type="Proteomes" id="UP000728185">
    <property type="component" value="Unassembled WGS sequence"/>
</dbReference>
<feature type="region of interest" description="Disordered" evidence="1">
    <location>
        <begin position="271"/>
        <end position="304"/>
    </location>
</feature>
<dbReference type="OrthoDB" id="10262528at2759"/>
<name>A0A8E0VJF9_9TREM</name>
<dbReference type="InterPro" id="IPR036045">
    <property type="entry name" value="Sec1-like_sf"/>
</dbReference>
<protein>
    <submittedName>
        <fullName evidence="2">Putative vacuolar protein sorting (Vps33)</fullName>
    </submittedName>
</protein>